<keyword evidence="3" id="KW-1185">Reference proteome</keyword>
<evidence type="ECO:0000313" key="2">
    <source>
        <dbReference type="EMBL" id="GFN79049.1"/>
    </source>
</evidence>
<evidence type="ECO:0000313" key="3">
    <source>
        <dbReference type="Proteomes" id="UP000735302"/>
    </source>
</evidence>
<feature type="domain" description="Transposable element P transposase-like RNase H" evidence="1">
    <location>
        <begin position="54"/>
        <end position="186"/>
    </location>
</feature>
<proteinExistence type="predicted"/>
<evidence type="ECO:0000259" key="1">
    <source>
        <dbReference type="Pfam" id="PF21787"/>
    </source>
</evidence>
<dbReference type="EMBL" id="BLXT01000641">
    <property type="protein sequence ID" value="GFN79049.1"/>
    <property type="molecule type" value="Genomic_DNA"/>
</dbReference>
<sequence>MSVKKEKRWNAQNKSQALSISHAPPKAYLLLRKIFHLPHITTMRRPMAKLEIYPGFPFSILEAFKIRVPQMEPKDRLCVIVFDKMLKCSLSYTVERDYVERLEHLGITCGRTEKPANHDTVVMARGPMSKWEEPFGYLLSHSTIKPTILHRVLMAAIEKLKSLNQTVKAVTCAQVSNNCSVSKTLGVTSDKPYFIHSDSEISSCLILRIEEYQG</sequence>
<gene>
    <name evidence="2" type="ORF">PoB_000555500</name>
</gene>
<reference evidence="2 3" key="1">
    <citation type="journal article" date="2021" name="Elife">
        <title>Chloroplast acquisition without the gene transfer in kleptoplastic sea slugs, Plakobranchus ocellatus.</title>
        <authorList>
            <person name="Maeda T."/>
            <person name="Takahashi S."/>
            <person name="Yoshida T."/>
            <person name="Shimamura S."/>
            <person name="Takaki Y."/>
            <person name="Nagai Y."/>
            <person name="Toyoda A."/>
            <person name="Suzuki Y."/>
            <person name="Arimoto A."/>
            <person name="Ishii H."/>
            <person name="Satoh N."/>
            <person name="Nishiyama T."/>
            <person name="Hasebe M."/>
            <person name="Maruyama T."/>
            <person name="Minagawa J."/>
            <person name="Obokata J."/>
            <person name="Shigenobu S."/>
        </authorList>
    </citation>
    <scope>NUCLEOTIDE SEQUENCE [LARGE SCALE GENOMIC DNA]</scope>
</reference>
<accession>A0AAV3Y8C7</accession>
<dbReference type="Proteomes" id="UP000735302">
    <property type="component" value="Unassembled WGS sequence"/>
</dbReference>
<comment type="caution">
    <text evidence="2">The sequence shown here is derived from an EMBL/GenBank/DDBJ whole genome shotgun (WGS) entry which is preliminary data.</text>
</comment>
<dbReference type="Pfam" id="PF21787">
    <property type="entry name" value="TNP-like_RNaseH_N"/>
    <property type="match status" value="1"/>
</dbReference>
<organism evidence="2 3">
    <name type="scientific">Plakobranchus ocellatus</name>
    <dbReference type="NCBI Taxonomy" id="259542"/>
    <lineage>
        <taxon>Eukaryota</taxon>
        <taxon>Metazoa</taxon>
        <taxon>Spiralia</taxon>
        <taxon>Lophotrochozoa</taxon>
        <taxon>Mollusca</taxon>
        <taxon>Gastropoda</taxon>
        <taxon>Heterobranchia</taxon>
        <taxon>Euthyneura</taxon>
        <taxon>Panpulmonata</taxon>
        <taxon>Sacoglossa</taxon>
        <taxon>Placobranchoidea</taxon>
        <taxon>Plakobranchidae</taxon>
        <taxon>Plakobranchus</taxon>
    </lineage>
</organism>
<dbReference type="InterPro" id="IPR048365">
    <property type="entry name" value="TNP-like_RNaseH_N"/>
</dbReference>
<dbReference type="AlphaFoldDB" id="A0AAV3Y8C7"/>
<protein>
    <submittedName>
        <fullName evidence="2">Transposable element p transposase</fullName>
    </submittedName>
</protein>
<name>A0AAV3Y8C7_9GAST</name>